<dbReference type="GO" id="GO:0016757">
    <property type="term" value="F:glycosyltransferase activity"/>
    <property type="evidence" value="ECO:0007669"/>
    <property type="project" value="InterPro"/>
</dbReference>
<dbReference type="AlphaFoldDB" id="A0A3N0BF10"/>
<dbReference type="PANTHER" id="PTHR12526:SF630">
    <property type="entry name" value="GLYCOSYLTRANSFERASE"/>
    <property type="match status" value="1"/>
</dbReference>
<evidence type="ECO:0000313" key="2">
    <source>
        <dbReference type="EMBL" id="RNL45763.1"/>
    </source>
</evidence>
<feature type="domain" description="Glycosyl transferase family 1" evidence="1">
    <location>
        <begin position="187"/>
        <end position="339"/>
    </location>
</feature>
<sequence>MKETSMRVLVYGMVGTNRGGIETFLLNMNEHMSDGCVFDYVIEEETCIHEDRVFQKGGKLFRIAPRKTHPMKNAIDSWRLMKSAAASNMPVYFNLSSLSWIVPVVEARLLKLDVFVHAHNSELIDCNSGFFYKLANSISRCIIKKMRIHRLTCSDLAASFMFGDEKNVLMIHNAIDLQKFRFNEEARNNIRKKLNIYNDIVVGFVGRIAYEKNPSFLLDIADSLSKQTEKNWTVVLLGDGPLRESFERQVRESNFKSHFLLLGNVPNPNDYMQAFDVLCLPSRHEGLPYVLVEAQASGLRCLVSDRITRVAAVTDLVSYLPVGQDSELWADAILKLEDRNRSVFLDTMSETRFNIDIEAPRLEGILRSSW</sequence>
<accession>A0A3N0BF10</accession>
<organism evidence="2 3">
    <name type="scientific">Paraeggerthella hongkongensis</name>
    <dbReference type="NCBI Taxonomy" id="230658"/>
    <lineage>
        <taxon>Bacteria</taxon>
        <taxon>Bacillati</taxon>
        <taxon>Actinomycetota</taxon>
        <taxon>Coriobacteriia</taxon>
        <taxon>Eggerthellales</taxon>
        <taxon>Eggerthellaceae</taxon>
        <taxon>Paraeggerthella</taxon>
    </lineage>
</organism>
<comment type="caution">
    <text evidence="2">The sequence shown here is derived from an EMBL/GenBank/DDBJ whole genome shotgun (WGS) entry which is preliminary data.</text>
</comment>
<gene>
    <name evidence="2" type="ORF">DMP08_05445</name>
</gene>
<proteinExistence type="predicted"/>
<dbReference type="PANTHER" id="PTHR12526">
    <property type="entry name" value="GLYCOSYLTRANSFERASE"/>
    <property type="match status" value="1"/>
</dbReference>
<dbReference type="InterPro" id="IPR001296">
    <property type="entry name" value="Glyco_trans_1"/>
</dbReference>
<dbReference type="Gene3D" id="3.40.50.2000">
    <property type="entry name" value="Glycogen Phosphorylase B"/>
    <property type="match status" value="2"/>
</dbReference>
<evidence type="ECO:0000259" key="1">
    <source>
        <dbReference type="Pfam" id="PF00534"/>
    </source>
</evidence>
<evidence type="ECO:0000313" key="3">
    <source>
        <dbReference type="Proteomes" id="UP000278632"/>
    </source>
</evidence>
<dbReference type="Proteomes" id="UP000278632">
    <property type="component" value="Unassembled WGS sequence"/>
</dbReference>
<dbReference type="Pfam" id="PF00534">
    <property type="entry name" value="Glycos_transf_1"/>
    <property type="match status" value="1"/>
</dbReference>
<name>A0A3N0BF10_9ACTN</name>
<dbReference type="SUPFAM" id="SSF53756">
    <property type="entry name" value="UDP-Glycosyltransferase/glycogen phosphorylase"/>
    <property type="match status" value="1"/>
</dbReference>
<reference evidence="3" key="1">
    <citation type="submission" date="2018-05" db="EMBL/GenBank/DDBJ databases">
        <title>Genome Sequencing of selected type strains of the family Eggerthellaceae.</title>
        <authorList>
            <person name="Danylec N."/>
            <person name="Stoll D.A."/>
            <person name="Doetsch A."/>
            <person name="Huch M."/>
        </authorList>
    </citation>
    <scope>NUCLEOTIDE SEQUENCE [LARGE SCALE GENOMIC DNA]</scope>
    <source>
        <strain evidence="3">DSM 16106</strain>
    </source>
</reference>
<dbReference type="EMBL" id="QICD01000007">
    <property type="protein sequence ID" value="RNL45763.1"/>
    <property type="molecule type" value="Genomic_DNA"/>
</dbReference>
<protein>
    <recommendedName>
        <fullName evidence="1">Glycosyl transferase family 1 domain-containing protein</fullName>
    </recommendedName>
</protein>
<keyword evidence="3" id="KW-1185">Reference proteome</keyword>